<dbReference type="PANTHER" id="PTHR30329">
    <property type="entry name" value="STATOR ELEMENT OF FLAGELLAR MOTOR COMPLEX"/>
    <property type="match status" value="1"/>
</dbReference>
<gene>
    <name evidence="7" type="ORF">GCM10010923_04110</name>
</gene>
<evidence type="ECO:0000256" key="5">
    <source>
        <dbReference type="SAM" id="SignalP"/>
    </source>
</evidence>
<organism evidence="7 8">
    <name type="scientific">Blastomonas marina</name>
    <dbReference type="NCBI Taxonomy" id="1867408"/>
    <lineage>
        <taxon>Bacteria</taxon>
        <taxon>Pseudomonadati</taxon>
        <taxon>Pseudomonadota</taxon>
        <taxon>Alphaproteobacteria</taxon>
        <taxon>Sphingomonadales</taxon>
        <taxon>Sphingomonadaceae</taxon>
        <taxon>Blastomonas</taxon>
    </lineage>
</organism>
<evidence type="ECO:0000313" key="8">
    <source>
        <dbReference type="Proteomes" id="UP000603317"/>
    </source>
</evidence>
<feature type="signal peptide" evidence="5">
    <location>
        <begin position="1"/>
        <end position="24"/>
    </location>
</feature>
<dbReference type="InterPro" id="IPR006665">
    <property type="entry name" value="OmpA-like"/>
</dbReference>
<evidence type="ECO:0000256" key="4">
    <source>
        <dbReference type="PROSITE-ProRule" id="PRU00473"/>
    </source>
</evidence>
<sequence length="241" mass="25525">MASRPMILAAGALAALGIAAASHAALSPAFMAGLEAQAAAVTEGAVTVDFRTRNGSYSRHPELSGARDLHPDERRRLALAVSALPGVGGPYWRREERRQITQAAAEDPLFCERRIDAILKTRTIRFAEASARLDPTSAALLDEVADALKPCIGSRIAIIGHTNDSGDAAVNLALSERRADRVRLALARRGIPAVEFVVEGKGSEEPVEGLDPTDPANRRIEFELLQKAPLVPTAVDTPGAG</sequence>
<comment type="subcellular location">
    <subcellularLocation>
        <location evidence="1">Cell outer membrane</location>
    </subcellularLocation>
</comment>
<dbReference type="Gene3D" id="3.30.1330.60">
    <property type="entry name" value="OmpA-like domain"/>
    <property type="match status" value="1"/>
</dbReference>
<evidence type="ECO:0000313" key="7">
    <source>
        <dbReference type="EMBL" id="GFZ99014.1"/>
    </source>
</evidence>
<comment type="caution">
    <text evidence="7">The sequence shown here is derived from an EMBL/GenBank/DDBJ whole genome shotgun (WGS) entry which is preliminary data.</text>
</comment>
<dbReference type="PROSITE" id="PS51123">
    <property type="entry name" value="OMPA_2"/>
    <property type="match status" value="1"/>
</dbReference>
<dbReference type="PRINTS" id="PR01021">
    <property type="entry name" value="OMPADOMAIN"/>
</dbReference>
<dbReference type="Proteomes" id="UP000603317">
    <property type="component" value="Unassembled WGS sequence"/>
</dbReference>
<proteinExistence type="predicted"/>
<dbReference type="Pfam" id="PF00691">
    <property type="entry name" value="OmpA"/>
    <property type="match status" value="1"/>
</dbReference>
<keyword evidence="2 4" id="KW-0472">Membrane</keyword>
<feature type="chain" id="PRO_5046303349" description="OmpA-like domain-containing protein" evidence="5">
    <location>
        <begin position="25"/>
        <end position="241"/>
    </location>
</feature>
<reference evidence="8" key="1">
    <citation type="journal article" date="2019" name="Int. J. Syst. Evol. Microbiol.">
        <title>The Global Catalogue of Microorganisms (GCM) 10K type strain sequencing project: providing services to taxonomists for standard genome sequencing and annotation.</title>
        <authorList>
            <consortium name="The Broad Institute Genomics Platform"/>
            <consortium name="The Broad Institute Genome Sequencing Center for Infectious Disease"/>
            <person name="Wu L."/>
            <person name="Ma J."/>
        </authorList>
    </citation>
    <scope>NUCLEOTIDE SEQUENCE [LARGE SCALE GENOMIC DNA]</scope>
    <source>
        <strain evidence="8">CGMCC 1.15297</strain>
    </source>
</reference>
<dbReference type="SUPFAM" id="SSF103088">
    <property type="entry name" value="OmpA-like"/>
    <property type="match status" value="1"/>
</dbReference>
<evidence type="ECO:0000259" key="6">
    <source>
        <dbReference type="PROSITE" id="PS51123"/>
    </source>
</evidence>
<feature type="domain" description="OmpA-like" evidence="6">
    <location>
        <begin position="113"/>
        <end position="228"/>
    </location>
</feature>
<evidence type="ECO:0000256" key="3">
    <source>
        <dbReference type="ARBA" id="ARBA00023237"/>
    </source>
</evidence>
<keyword evidence="8" id="KW-1185">Reference proteome</keyword>
<keyword evidence="5" id="KW-0732">Signal</keyword>
<keyword evidence="3" id="KW-0998">Cell outer membrane</keyword>
<dbReference type="PANTHER" id="PTHR30329:SF21">
    <property type="entry name" value="LIPOPROTEIN YIAD-RELATED"/>
    <property type="match status" value="1"/>
</dbReference>
<dbReference type="InterPro" id="IPR036737">
    <property type="entry name" value="OmpA-like_sf"/>
</dbReference>
<evidence type="ECO:0000256" key="2">
    <source>
        <dbReference type="ARBA" id="ARBA00023136"/>
    </source>
</evidence>
<accession>A0ABQ1F4A2</accession>
<name>A0ABQ1F4A2_9SPHN</name>
<dbReference type="InterPro" id="IPR050330">
    <property type="entry name" value="Bact_OuterMem_StrucFunc"/>
</dbReference>
<dbReference type="InterPro" id="IPR006664">
    <property type="entry name" value="OMP_bac"/>
</dbReference>
<dbReference type="CDD" id="cd07185">
    <property type="entry name" value="OmpA_C-like"/>
    <property type="match status" value="1"/>
</dbReference>
<evidence type="ECO:0000256" key="1">
    <source>
        <dbReference type="ARBA" id="ARBA00004442"/>
    </source>
</evidence>
<protein>
    <recommendedName>
        <fullName evidence="6">OmpA-like domain-containing protein</fullName>
    </recommendedName>
</protein>
<dbReference type="RefSeq" id="WP_188641121.1">
    <property type="nucleotide sequence ID" value="NZ_BMID01000001.1"/>
</dbReference>
<dbReference type="EMBL" id="BMID01000001">
    <property type="protein sequence ID" value="GFZ99014.1"/>
    <property type="molecule type" value="Genomic_DNA"/>
</dbReference>